<dbReference type="NCBIfam" id="NF003588">
    <property type="entry name" value="PRK05254.1-1"/>
    <property type="match status" value="1"/>
</dbReference>
<keyword evidence="13" id="KW-0326">Glycosidase</keyword>
<dbReference type="HAMAP" id="MF_00148">
    <property type="entry name" value="UDG"/>
    <property type="match status" value="1"/>
</dbReference>
<evidence type="ECO:0000256" key="11">
    <source>
        <dbReference type="RuleBase" id="RU003780"/>
    </source>
</evidence>
<dbReference type="GO" id="GO:0097510">
    <property type="term" value="P:base-excision repair, AP site formation via deaminated base removal"/>
    <property type="evidence" value="ECO:0007669"/>
    <property type="project" value="TreeGrafter"/>
</dbReference>
<dbReference type="InterPro" id="IPR005122">
    <property type="entry name" value="Uracil-DNA_glycosylase-like"/>
</dbReference>
<keyword evidence="7 9" id="KW-0378">Hydrolase</keyword>
<dbReference type="Pfam" id="PF03167">
    <property type="entry name" value="UDG"/>
    <property type="match status" value="1"/>
</dbReference>
<sequence>MTSTDLLPASWEPALGELWHGAMGTELRAFLAAEEAAGKVIYPPAGQRLAALSLTPLPEVRVVILGQDPYHGAGQAQGLAFSVAQGCKLPPSLRNIFKELHSDLGLPPAAHGDLSSWAQQGVLLLNNVLSVEQAKPASHAGKGWEAITDACIRAVAAGPAPCAFILWGSHAQKQADRLGLEDGRHLLLRAPHPSPLSAYHGFFGSKPFSQTNAFLQDKGRGIIDWRLPPASGGQPLLI</sequence>
<dbReference type="InterPro" id="IPR036895">
    <property type="entry name" value="Uracil-DNA_glycosylase-like_sf"/>
</dbReference>
<dbReference type="OrthoDB" id="9804372at2"/>
<evidence type="ECO:0000256" key="5">
    <source>
        <dbReference type="ARBA" id="ARBA00018429"/>
    </source>
</evidence>
<keyword evidence="6 9" id="KW-0227">DNA damage</keyword>
<dbReference type="EC" id="3.2.2.27" evidence="4 9"/>
<dbReference type="NCBIfam" id="TIGR00628">
    <property type="entry name" value="ung"/>
    <property type="match status" value="1"/>
</dbReference>
<dbReference type="SUPFAM" id="SSF52141">
    <property type="entry name" value="Uracil-DNA glycosylase-like"/>
    <property type="match status" value="1"/>
</dbReference>
<comment type="catalytic activity">
    <reaction evidence="1 9 11">
        <text>Hydrolyzes single-stranded DNA or mismatched double-stranded DNA and polynucleotides, releasing free uracil.</text>
        <dbReference type="EC" id="3.2.2.27"/>
    </reaction>
</comment>
<keyword evidence="9" id="KW-0963">Cytoplasm</keyword>
<evidence type="ECO:0000256" key="8">
    <source>
        <dbReference type="ARBA" id="ARBA00023204"/>
    </source>
</evidence>
<protein>
    <recommendedName>
        <fullName evidence="5 9">Uracil-DNA glycosylase</fullName>
        <shortName evidence="9">UDG</shortName>
        <ecNumber evidence="4 9">3.2.2.27</ecNumber>
    </recommendedName>
</protein>
<dbReference type="InterPro" id="IPR018085">
    <property type="entry name" value="Ura-DNA_Glyclase_AS"/>
</dbReference>
<dbReference type="PANTHER" id="PTHR11264:SF0">
    <property type="entry name" value="URACIL-DNA GLYCOSYLASE"/>
    <property type="match status" value="1"/>
</dbReference>
<evidence type="ECO:0000256" key="2">
    <source>
        <dbReference type="ARBA" id="ARBA00002631"/>
    </source>
</evidence>
<gene>
    <name evidence="9" type="primary">ung</name>
    <name evidence="13" type="ORF">EOE18_12165</name>
</gene>
<keyword evidence="8 9" id="KW-0234">DNA repair</keyword>
<dbReference type="NCBIfam" id="NF003592">
    <property type="entry name" value="PRK05254.1-5"/>
    <property type="match status" value="1"/>
</dbReference>
<name>A0A437N2Y9_9SPHN</name>
<keyword evidence="14" id="KW-1185">Reference proteome</keyword>
<comment type="caution">
    <text evidence="13">The sequence shown here is derived from an EMBL/GenBank/DDBJ whole genome shotgun (WGS) entry which is preliminary data.</text>
</comment>
<evidence type="ECO:0000256" key="3">
    <source>
        <dbReference type="ARBA" id="ARBA00008184"/>
    </source>
</evidence>
<dbReference type="PROSITE" id="PS00130">
    <property type="entry name" value="U_DNA_GLYCOSYLASE"/>
    <property type="match status" value="1"/>
</dbReference>
<reference evidence="13 14" key="1">
    <citation type="submission" date="2019-01" db="EMBL/GenBank/DDBJ databases">
        <authorList>
            <person name="Chen W.-M."/>
        </authorList>
    </citation>
    <scope>NUCLEOTIDE SEQUENCE [LARGE SCALE GENOMIC DNA]</scope>
    <source>
        <strain evidence="13 14">FSY-9</strain>
    </source>
</reference>
<dbReference type="SMART" id="SM00986">
    <property type="entry name" value="UDG"/>
    <property type="match status" value="1"/>
</dbReference>
<evidence type="ECO:0000313" key="14">
    <source>
        <dbReference type="Proteomes" id="UP000282837"/>
    </source>
</evidence>
<proteinExistence type="inferred from homology"/>
<dbReference type="Gene3D" id="3.40.470.10">
    <property type="entry name" value="Uracil-DNA glycosylase-like domain"/>
    <property type="match status" value="1"/>
</dbReference>
<evidence type="ECO:0000256" key="10">
    <source>
        <dbReference type="PROSITE-ProRule" id="PRU10072"/>
    </source>
</evidence>
<dbReference type="SMART" id="SM00987">
    <property type="entry name" value="UreE_C"/>
    <property type="match status" value="1"/>
</dbReference>
<dbReference type="GO" id="GO:0004844">
    <property type="term" value="F:uracil DNA N-glycosylase activity"/>
    <property type="evidence" value="ECO:0007669"/>
    <property type="project" value="UniProtKB-UniRule"/>
</dbReference>
<evidence type="ECO:0000256" key="7">
    <source>
        <dbReference type="ARBA" id="ARBA00022801"/>
    </source>
</evidence>
<dbReference type="GO" id="GO:0005737">
    <property type="term" value="C:cytoplasm"/>
    <property type="evidence" value="ECO:0007669"/>
    <property type="project" value="UniProtKB-SubCell"/>
</dbReference>
<dbReference type="EMBL" id="SACO01000009">
    <property type="protein sequence ID" value="RVU04248.1"/>
    <property type="molecule type" value="Genomic_DNA"/>
</dbReference>
<dbReference type="Proteomes" id="UP000282837">
    <property type="component" value="Unassembled WGS sequence"/>
</dbReference>
<dbReference type="NCBIfam" id="NF003589">
    <property type="entry name" value="PRK05254.1-2"/>
    <property type="match status" value="1"/>
</dbReference>
<evidence type="ECO:0000259" key="12">
    <source>
        <dbReference type="SMART" id="SM00986"/>
    </source>
</evidence>
<evidence type="ECO:0000313" key="13">
    <source>
        <dbReference type="EMBL" id="RVU04248.1"/>
    </source>
</evidence>
<dbReference type="PANTHER" id="PTHR11264">
    <property type="entry name" value="URACIL-DNA GLYCOSYLASE"/>
    <property type="match status" value="1"/>
</dbReference>
<dbReference type="AlphaFoldDB" id="A0A437N2Y9"/>
<evidence type="ECO:0000256" key="1">
    <source>
        <dbReference type="ARBA" id="ARBA00001400"/>
    </source>
</evidence>
<dbReference type="RefSeq" id="WP_127709891.1">
    <property type="nucleotide sequence ID" value="NZ_SACO01000009.1"/>
</dbReference>
<dbReference type="CDD" id="cd10027">
    <property type="entry name" value="UDG-F1-like"/>
    <property type="match status" value="1"/>
</dbReference>
<feature type="active site" description="Proton acceptor" evidence="9 10">
    <location>
        <position position="68"/>
    </location>
</feature>
<organism evidence="13 14">
    <name type="scientific">Novosphingobium umbonatum</name>
    <dbReference type="NCBI Taxonomy" id="1908524"/>
    <lineage>
        <taxon>Bacteria</taxon>
        <taxon>Pseudomonadati</taxon>
        <taxon>Pseudomonadota</taxon>
        <taxon>Alphaproteobacteria</taxon>
        <taxon>Sphingomonadales</taxon>
        <taxon>Sphingomonadaceae</taxon>
        <taxon>Novosphingobium</taxon>
    </lineage>
</organism>
<evidence type="ECO:0000256" key="4">
    <source>
        <dbReference type="ARBA" id="ARBA00012030"/>
    </source>
</evidence>
<feature type="domain" description="Uracil-DNA glycosylase-like" evidence="12">
    <location>
        <begin position="53"/>
        <end position="215"/>
    </location>
</feature>
<comment type="similarity">
    <text evidence="3 9 11">Belongs to the uracil-DNA glycosylase (UDG) superfamily. UNG family.</text>
</comment>
<comment type="subcellular location">
    <subcellularLocation>
        <location evidence="9">Cytoplasm</location>
    </subcellularLocation>
</comment>
<evidence type="ECO:0000256" key="6">
    <source>
        <dbReference type="ARBA" id="ARBA00022763"/>
    </source>
</evidence>
<comment type="function">
    <text evidence="2 9 11">Excises uracil residues from the DNA which can arise as a result of misincorporation of dUMP residues by DNA polymerase or due to deamination of cytosine.</text>
</comment>
<dbReference type="NCBIfam" id="NF003591">
    <property type="entry name" value="PRK05254.1-4"/>
    <property type="match status" value="1"/>
</dbReference>
<dbReference type="InterPro" id="IPR002043">
    <property type="entry name" value="UDG_fam1"/>
</dbReference>
<accession>A0A437N2Y9</accession>
<evidence type="ECO:0000256" key="9">
    <source>
        <dbReference type="HAMAP-Rule" id="MF_00148"/>
    </source>
</evidence>